<dbReference type="AlphaFoldDB" id="A0A6A6XUB4"/>
<dbReference type="EMBL" id="MU001752">
    <property type="protein sequence ID" value="KAF2800161.1"/>
    <property type="molecule type" value="Genomic_DNA"/>
</dbReference>
<reference evidence="2" key="1">
    <citation type="journal article" date="2020" name="Stud. Mycol.">
        <title>101 Dothideomycetes genomes: a test case for predicting lifestyles and emergence of pathogens.</title>
        <authorList>
            <person name="Haridas S."/>
            <person name="Albert R."/>
            <person name="Binder M."/>
            <person name="Bloem J."/>
            <person name="Labutti K."/>
            <person name="Salamov A."/>
            <person name="Andreopoulos B."/>
            <person name="Baker S."/>
            <person name="Barry K."/>
            <person name="Bills G."/>
            <person name="Bluhm B."/>
            <person name="Cannon C."/>
            <person name="Castanera R."/>
            <person name="Culley D."/>
            <person name="Daum C."/>
            <person name="Ezra D."/>
            <person name="Gonzalez J."/>
            <person name="Henrissat B."/>
            <person name="Kuo A."/>
            <person name="Liang C."/>
            <person name="Lipzen A."/>
            <person name="Lutzoni F."/>
            <person name="Magnuson J."/>
            <person name="Mondo S."/>
            <person name="Nolan M."/>
            <person name="Ohm R."/>
            <person name="Pangilinan J."/>
            <person name="Park H.-J."/>
            <person name="Ramirez L."/>
            <person name="Alfaro M."/>
            <person name="Sun H."/>
            <person name="Tritt A."/>
            <person name="Yoshinaga Y."/>
            <person name="Zwiers L.-H."/>
            <person name="Turgeon B."/>
            <person name="Goodwin S."/>
            <person name="Spatafora J."/>
            <person name="Crous P."/>
            <person name="Grigoriev I."/>
        </authorList>
    </citation>
    <scope>NUCLEOTIDE SEQUENCE</scope>
    <source>
        <strain evidence="2">CBS 109.77</strain>
    </source>
</reference>
<accession>A0A6A6XUB4</accession>
<dbReference type="Proteomes" id="UP000799757">
    <property type="component" value="Unassembled WGS sequence"/>
</dbReference>
<protein>
    <submittedName>
        <fullName evidence="2">Uncharacterized protein</fullName>
    </submittedName>
</protein>
<evidence type="ECO:0000313" key="2">
    <source>
        <dbReference type="EMBL" id="KAF2800161.1"/>
    </source>
</evidence>
<feature type="region of interest" description="Disordered" evidence="1">
    <location>
        <begin position="1"/>
        <end position="52"/>
    </location>
</feature>
<gene>
    <name evidence="2" type="ORF">K505DRAFT_413173</name>
</gene>
<feature type="compositionally biased region" description="Basic and acidic residues" evidence="1">
    <location>
        <begin position="14"/>
        <end position="31"/>
    </location>
</feature>
<evidence type="ECO:0000313" key="3">
    <source>
        <dbReference type="Proteomes" id="UP000799757"/>
    </source>
</evidence>
<dbReference type="OrthoDB" id="3934814at2759"/>
<evidence type="ECO:0000256" key="1">
    <source>
        <dbReference type="SAM" id="MobiDB-lite"/>
    </source>
</evidence>
<organism evidence="2 3">
    <name type="scientific">Melanomma pulvis-pyrius CBS 109.77</name>
    <dbReference type="NCBI Taxonomy" id="1314802"/>
    <lineage>
        <taxon>Eukaryota</taxon>
        <taxon>Fungi</taxon>
        <taxon>Dikarya</taxon>
        <taxon>Ascomycota</taxon>
        <taxon>Pezizomycotina</taxon>
        <taxon>Dothideomycetes</taxon>
        <taxon>Pleosporomycetidae</taxon>
        <taxon>Pleosporales</taxon>
        <taxon>Melanommataceae</taxon>
        <taxon>Melanomma</taxon>
    </lineage>
</organism>
<keyword evidence="3" id="KW-1185">Reference proteome</keyword>
<sequence>MARKRAQSPPKSPAPRERARAKKRGSDDDNVKSSQHILALHPILKKTGDDDKETQQLRTKVAGDQRALRTLLQQRQREADRVQCRENERERRREDISDIITSAFTPTASSNDPINQAYAAYPGTTIALNPLFASVADMINTSHGLVAEYDRLETMVTETAQDNESRQPITDKYQEEVKEMEKLLKVGHRNALRNVKKVMRANHEDVEVNGTKEVEGEVDEYGETMEMQLNYELETALRYVERGIRRMTKGLPRNNEAE</sequence>
<proteinExistence type="predicted"/>
<name>A0A6A6XUB4_9PLEO</name>